<name>A0A8H6M6H4_9AGAR</name>
<gene>
    <name evidence="2" type="ORF">DFP72DRAFT_1124493</name>
</gene>
<proteinExistence type="predicted"/>
<evidence type="ECO:0000313" key="2">
    <source>
        <dbReference type="EMBL" id="KAF6754774.1"/>
    </source>
</evidence>
<dbReference type="OrthoDB" id="3069000at2759"/>
<accession>A0A8H6M6H4</accession>
<feature type="region of interest" description="Disordered" evidence="1">
    <location>
        <begin position="23"/>
        <end position="49"/>
    </location>
</feature>
<sequence length="123" mass="13633">MGRGMGRRGMMLGEYEDVLQRFVGSEDSHGRRSGEGSSEGHGGAALGRMRSFEALRERAERGAVRSAYGWEGEEDGAKNRESRWSGSIYSRVSILDPDQSEEARDRFVRRVEGDDAGWGGECQ</sequence>
<reference evidence="2 3" key="1">
    <citation type="submission" date="2020-07" db="EMBL/GenBank/DDBJ databases">
        <title>Comparative genomics of pyrophilous fungi reveals a link between fire events and developmental genes.</title>
        <authorList>
            <consortium name="DOE Joint Genome Institute"/>
            <person name="Steindorff A.S."/>
            <person name="Carver A."/>
            <person name="Calhoun S."/>
            <person name="Stillman K."/>
            <person name="Liu H."/>
            <person name="Lipzen A."/>
            <person name="Pangilinan J."/>
            <person name="Labutti K."/>
            <person name="Bruns T.D."/>
            <person name="Grigoriev I.V."/>
        </authorList>
    </citation>
    <scope>NUCLEOTIDE SEQUENCE [LARGE SCALE GENOMIC DNA]</scope>
    <source>
        <strain evidence="2 3">CBS 144469</strain>
    </source>
</reference>
<keyword evidence="3" id="KW-1185">Reference proteome</keyword>
<organism evidence="2 3">
    <name type="scientific">Ephemerocybe angulata</name>
    <dbReference type="NCBI Taxonomy" id="980116"/>
    <lineage>
        <taxon>Eukaryota</taxon>
        <taxon>Fungi</taxon>
        <taxon>Dikarya</taxon>
        <taxon>Basidiomycota</taxon>
        <taxon>Agaricomycotina</taxon>
        <taxon>Agaricomycetes</taxon>
        <taxon>Agaricomycetidae</taxon>
        <taxon>Agaricales</taxon>
        <taxon>Agaricineae</taxon>
        <taxon>Psathyrellaceae</taxon>
        <taxon>Ephemerocybe</taxon>
    </lineage>
</organism>
<evidence type="ECO:0000256" key="1">
    <source>
        <dbReference type="SAM" id="MobiDB-lite"/>
    </source>
</evidence>
<protein>
    <submittedName>
        <fullName evidence="2">Uncharacterized protein</fullName>
    </submittedName>
</protein>
<feature type="compositionally biased region" description="Basic and acidic residues" evidence="1">
    <location>
        <begin position="24"/>
        <end position="34"/>
    </location>
</feature>
<dbReference type="EMBL" id="JACGCI010000033">
    <property type="protein sequence ID" value="KAF6754774.1"/>
    <property type="molecule type" value="Genomic_DNA"/>
</dbReference>
<comment type="caution">
    <text evidence="2">The sequence shown here is derived from an EMBL/GenBank/DDBJ whole genome shotgun (WGS) entry which is preliminary data.</text>
</comment>
<evidence type="ECO:0000313" key="3">
    <source>
        <dbReference type="Proteomes" id="UP000521943"/>
    </source>
</evidence>
<dbReference type="AlphaFoldDB" id="A0A8H6M6H4"/>
<dbReference type="Proteomes" id="UP000521943">
    <property type="component" value="Unassembled WGS sequence"/>
</dbReference>